<dbReference type="RefSeq" id="XP_027619586.1">
    <property type="nucleotide sequence ID" value="XM_027763785.1"/>
</dbReference>
<dbReference type="Proteomes" id="UP000287166">
    <property type="component" value="Unassembled WGS sequence"/>
</dbReference>
<keyword evidence="2" id="KW-1185">Reference proteome</keyword>
<reference evidence="1 2" key="1">
    <citation type="journal article" date="2018" name="Sci. Rep.">
        <title>Genome sequence of the cauliflower mushroom Sparassis crispa (Hanabiratake) and its association with beneficial usage.</title>
        <authorList>
            <person name="Kiyama R."/>
            <person name="Furutani Y."/>
            <person name="Kawaguchi K."/>
            <person name="Nakanishi T."/>
        </authorList>
    </citation>
    <scope>NUCLEOTIDE SEQUENCE [LARGE SCALE GENOMIC DNA]</scope>
</reference>
<evidence type="ECO:0000313" key="1">
    <source>
        <dbReference type="EMBL" id="GBE88673.1"/>
    </source>
</evidence>
<accession>A0A401H2Q4</accession>
<dbReference type="InParanoid" id="A0A401H2Q4"/>
<dbReference type="OrthoDB" id="10638854at2759"/>
<proteinExistence type="predicted"/>
<dbReference type="GeneID" id="38785590"/>
<dbReference type="EMBL" id="BFAD01000014">
    <property type="protein sequence ID" value="GBE88673.1"/>
    <property type="molecule type" value="Genomic_DNA"/>
</dbReference>
<comment type="caution">
    <text evidence="1">The sequence shown here is derived from an EMBL/GenBank/DDBJ whole genome shotgun (WGS) entry which is preliminary data.</text>
</comment>
<sequence length="164" mass="18768">MFPNSPQDIELDTFAYESSPNWQWYREVAATADVGSMLFAWASRDCHWGALTAAQHALDDTNCARMSRGDEQTLLEKKGKLQAAYDDCLDTWCLLEWRRAQQVTFFRRCHSRAPHPTHQASGRERRAVWSDNQAVGEVARLRIGAKIRLCTELTTPARNAYSYV</sequence>
<dbReference type="AlphaFoldDB" id="A0A401H2Q4"/>
<organism evidence="1 2">
    <name type="scientific">Sparassis crispa</name>
    <dbReference type="NCBI Taxonomy" id="139825"/>
    <lineage>
        <taxon>Eukaryota</taxon>
        <taxon>Fungi</taxon>
        <taxon>Dikarya</taxon>
        <taxon>Basidiomycota</taxon>
        <taxon>Agaricomycotina</taxon>
        <taxon>Agaricomycetes</taxon>
        <taxon>Polyporales</taxon>
        <taxon>Sparassidaceae</taxon>
        <taxon>Sparassis</taxon>
    </lineage>
</organism>
<gene>
    <name evidence="1" type="ORF">SCP_1400780</name>
</gene>
<protein>
    <submittedName>
        <fullName evidence="1">Uncharacterized protein</fullName>
    </submittedName>
</protein>
<evidence type="ECO:0000313" key="2">
    <source>
        <dbReference type="Proteomes" id="UP000287166"/>
    </source>
</evidence>
<name>A0A401H2Q4_9APHY</name>